<keyword evidence="1" id="KW-0472">Membrane</keyword>
<dbReference type="OrthoDB" id="6431883at2759"/>
<dbReference type="EMBL" id="JWZT01003352">
    <property type="protein sequence ID" value="KII66982.1"/>
    <property type="molecule type" value="Genomic_DNA"/>
</dbReference>
<name>A0A0C2MZB1_THEKT</name>
<evidence type="ECO:0000313" key="2">
    <source>
        <dbReference type="EMBL" id="KII66982.1"/>
    </source>
</evidence>
<dbReference type="AlphaFoldDB" id="A0A0C2MZB1"/>
<keyword evidence="3" id="KW-1185">Reference proteome</keyword>
<keyword evidence="1" id="KW-1133">Transmembrane helix</keyword>
<gene>
    <name evidence="2" type="ORF">RF11_13456</name>
</gene>
<comment type="caution">
    <text evidence="2">The sequence shown here is derived from an EMBL/GenBank/DDBJ whole genome shotgun (WGS) entry which is preliminary data.</text>
</comment>
<dbReference type="Proteomes" id="UP000031668">
    <property type="component" value="Unassembled WGS sequence"/>
</dbReference>
<sequence length="103" mass="11695">MAKNSEINVIYTLDSDSRKDLKEKDGSLQPERSIFINANKYSKSVVFVTYEFAHILAPKKKKLTEADDIIKPAFNIVAIMHVSMLLSIEISLLYYPRTSVANN</sequence>
<evidence type="ECO:0000313" key="3">
    <source>
        <dbReference type="Proteomes" id="UP000031668"/>
    </source>
</evidence>
<protein>
    <submittedName>
        <fullName evidence="2">Uncharacterized protein</fullName>
    </submittedName>
</protein>
<feature type="transmembrane region" description="Helical" evidence="1">
    <location>
        <begin position="69"/>
        <end position="95"/>
    </location>
</feature>
<organism evidence="2 3">
    <name type="scientific">Thelohanellus kitauei</name>
    <name type="common">Myxosporean</name>
    <dbReference type="NCBI Taxonomy" id="669202"/>
    <lineage>
        <taxon>Eukaryota</taxon>
        <taxon>Metazoa</taxon>
        <taxon>Cnidaria</taxon>
        <taxon>Myxozoa</taxon>
        <taxon>Myxosporea</taxon>
        <taxon>Bivalvulida</taxon>
        <taxon>Platysporina</taxon>
        <taxon>Myxobolidae</taxon>
        <taxon>Thelohanellus</taxon>
    </lineage>
</organism>
<accession>A0A0C2MZB1</accession>
<reference evidence="2 3" key="1">
    <citation type="journal article" date="2014" name="Genome Biol. Evol.">
        <title>The genome of the myxosporean Thelohanellus kitauei shows adaptations to nutrient acquisition within its fish host.</title>
        <authorList>
            <person name="Yang Y."/>
            <person name="Xiong J."/>
            <person name="Zhou Z."/>
            <person name="Huo F."/>
            <person name="Miao W."/>
            <person name="Ran C."/>
            <person name="Liu Y."/>
            <person name="Zhang J."/>
            <person name="Feng J."/>
            <person name="Wang M."/>
            <person name="Wang M."/>
            <person name="Wang L."/>
            <person name="Yao B."/>
        </authorList>
    </citation>
    <scope>NUCLEOTIDE SEQUENCE [LARGE SCALE GENOMIC DNA]</scope>
    <source>
        <strain evidence="2">Wuqing</strain>
    </source>
</reference>
<proteinExistence type="predicted"/>
<keyword evidence="1" id="KW-0812">Transmembrane</keyword>
<evidence type="ECO:0000256" key="1">
    <source>
        <dbReference type="SAM" id="Phobius"/>
    </source>
</evidence>